<dbReference type="HOGENOM" id="CLU_000022_69_0_5"/>
<evidence type="ECO:0000256" key="3">
    <source>
        <dbReference type="ARBA" id="ARBA00022679"/>
    </source>
</evidence>
<dbReference type="PANTHER" id="PTHR11712:SF336">
    <property type="entry name" value="3-OXOACYL-[ACYL-CARRIER-PROTEIN] SYNTHASE, MITOCHONDRIAL"/>
    <property type="match status" value="1"/>
</dbReference>
<dbReference type="InterPro" id="IPR016039">
    <property type="entry name" value="Thiolase-like"/>
</dbReference>
<dbReference type="GO" id="GO:0005829">
    <property type="term" value="C:cytosol"/>
    <property type="evidence" value="ECO:0007669"/>
    <property type="project" value="TreeGrafter"/>
</dbReference>
<organism evidence="6 7">
    <name type="scientific">Candidatus Endolissoclinum faulkneri L2</name>
    <dbReference type="NCBI Taxonomy" id="1193729"/>
    <lineage>
        <taxon>Bacteria</taxon>
        <taxon>Pseudomonadati</taxon>
        <taxon>Pseudomonadota</taxon>
        <taxon>Alphaproteobacteria</taxon>
        <taxon>Rhodospirillales</taxon>
        <taxon>Rhodospirillaceae</taxon>
        <taxon>Candidatus Endolissoclinum</taxon>
    </lineage>
</organism>
<dbReference type="GO" id="GO:0006633">
    <property type="term" value="P:fatty acid biosynthetic process"/>
    <property type="evidence" value="ECO:0007669"/>
    <property type="project" value="TreeGrafter"/>
</dbReference>
<keyword evidence="7" id="KW-1185">Reference proteome</keyword>
<dbReference type="Gene3D" id="3.40.47.10">
    <property type="match status" value="2"/>
</dbReference>
<dbReference type="Pfam" id="PF00109">
    <property type="entry name" value="ketoacyl-synt"/>
    <property type="match status" value="1"/>
</dbReference>
<evidence type="ECO:0000259" key="5">
    <source>
        <dbReference type="PROSITE" id="PS52004"/>
    </source>
</evidence>
<dbReference type="Pfam" id="PF02801">
    <property type="entry name" value="Ketoacyl-synt_C"/>
    <property type="match status" value="1"/>
</dbReference>
<dbReference type="GO" id="GO:0004315">
    <property type="term" value="F:3-oxoacyl-[acyl-carrier-protein] synthase activity"/>
    <property type="evidence" value="ECO:0007669"/>
    <property type="project" value="TreeGrafter"/>
</dbReference>
<evidence type="ECO:0000256" key="4">
    <source>
        <dbReference type="RuleBase" id="RU003694"/>
    </source>
</evidence>
<dbReference type="InterPro" id="IPR014031">
    <property type="entry name" value="Ketoacyl_synth_C"/>
</dbReference>
<gene>
    <name evidence="6" type="ORF">A1OE_419</name>
</gene>
<dbReference type="InterPro" id="IPR014030">
    <property type="entry name" value="Ketoacyl_synth_N"/>
</dbReference>
<dbReference type="KEGG" id="thal:A1OE_419"/>
<accession>K7YM77</accession>
<comment type="similarity">
    <text evidence="2 4">Belongs to the thiolase-like superfamily. Beta-ketoacyl-ACP synthases family.</text>
</comment>
<dbReference type="PROSITE" id="PS52004">
    <property type="entry name" value="KS3_2"/>
    <property type="match status" value="1"/>
</dbReference>
<reference evidence="6 7" key="1">
    <citation type="journal article" date="2012" name="Proc. Natl. Acad. Sci. U.S.A.">
        <title>Genome streamlining and chemical defense in a coral reef symbiosis.</title>
        <authorList>
            <person name="Kwan J.C."/>
            <person name="Donia M.S."/>
            <person name="Han A.W."/>
            <person name="Hirose E."/>
            <person name="Haygood M.G."/>
            <person name="Schmidt E.W."/>
        </authorList>
    </citation>
    <scope>NUCLEOTIDE SEQUENCE [LARGE SCALE GENOMIC DNA]</scope>
    <source>
        <strain evidence="6 7">L2</strain>
    </source>
</reference>
<protein>
    <submittedName>
        <fullName evidence="6">PtzH</fullName>
    </submittedName>
</protein>
<dbReference type="AlphaFoldDB" id="K7YM77"/>
<dbReference type="InterPro" id="IPR000794">
    <property type="entry name" value="Beta-ketoacyl_synthase"/>
</dbReference>
<dbReference type="RefSeq" id="WP_015088110.1">
    <property type="nucleotide sequence ID" value="NC_019566.1"/>
</dbReference>
<dbReference type="Proteomes" id="UP000010077">
    <property type="component" value="Chromosome"/>
</dbReference>
<dbReference type="OrthoDB" id="9808669at2"/>
<dbReference type="eggNOG" id="COG0304">
    <property type="taxonomic scope" value="Bacteria"/>
</dbReference>
<dbReference type="EMBL" id="CP003539">
    <property type="protein sequence ID" value="AFX98612.1"/>
    <property type="molecule type" value="Genomic_DNA"/>
</dbReference>
<dbReference type="SMART" id="SM00825">
    <property type="entry name" value="PKS_KS"/>
    <property type="match status" value="1"/>
</dbReference>
<dbReference type="SUPFAM" id="SSF53901">
    <property type="entry name" value="Thiolase-like"/>
    <property type="match status" value="2"/>
</dbReference>
<dbReference type="InterPro" id="IPR020841">
    <property type="entry name" value="PKS_Beta-ketoAc_synthase_dom"/>
</dbReference>
<dbReference type="PANTHER" id="PTHR11712">
    <property type="entry name" value="POLYKETIDE SYNTHASE-RELATED"/>
    <property type="match status" value="1"/>
</dbReference>
<feature type="domain" description="Ketosynthase family 3 (KS3)" evidence="5">
    <location>
        <begin position="1"/>
        <end position="406"/>
    </location>
</feature>
<sequence length="408" mass="42728">MNSVGILGYGAVTPFGFNVNDLTAGLRYGQTKIQELKDSEWPNGSPLRTAALIPTISDSELLDKISLLLPNITKRMRHDILKARRSLRIGLLAAAEALAQYGSVGKINDNLALVVAGSNLFSGALSEAEARRLSRAYPSARHGVEMFDTHAVALISEVFSCRGYGITAGAASASGIAALIIGIDLLKSGRAEYCLIVGMPADLGAADWLGINMIGAMADSRILPDDSLCRPFDKAASGFVPGEMAGAVLLGQPESTNLRITGSALRLSGSSQPNPSLESEIRVMREALISAELVPKELDLVSAHATSTPLGDATEADAITKLIGENTCVNAPKGLIGHGLNVAGLVETIVVVSQITNGFLHPNLNLESPVKPLRYIGAVAIEQSVNKVLKSSFGFGGFNASIVVEKCA</sequence>
<evidence type="ECO:0000256" key="2">
    <source>
        <dbReference type="ARBA" id="ARBA00008467"/>
    </source>
</evidence>
<evidence type="ECO:0000256" key="1">
    <source>
        <dbReference type="ARBA" id="ARBA00005194"/>
    </source>
</evidence>
<name>K7YM77_9PROT</name>
<comment type="pathway">
    <text evidence="1">Lipid metabolism; fatty acid biosynthesis.</text>
</comment>
<dbReference type="STRING" id="1193729.A1OE_419"/>
<evidence type="ECO:0000313" key="6">
    <source>
        <dbReference type="EMBL" id="AFX98612.1"/>
    </source>
</evidence>
<proteinExistence type="inferred from homology"/>
<keyword evidence="3 4" id="KW-0808">Transferase</keyword>
<dbReference type="PATRIC" id="fig|1193729.4.peg.235"/>
<evidence type="ECO:0000313" key="7">
    <source>
        <dbReference type="Proteomes" id="UP000010077"/>
    </source>
</evidence>